<sequence>MFFPFHKDYTAMETAMIIWNRVISNTGLFQKIISDRNPKLTSALWKNLHNFFGTKSSFSTAYHPQDDALSARMINTVEEIFRIFCAYGLEFKDSDGFTHDWCTLILWELLLCGIKMRQYLEGEMTGN</sequence>
<accession>A0A9Q3ILP8</accession>
<comment type="caution">
    <text evidence="1">The sequence shown here is derived from an EMBL/GenBank/DDBJ whole genome shotgun (WGS) entry which is preliminary data.</text>
</comment>
<reference evidence="1" key="1">
    <citation type="submission" date="2021-03" db="EMBL/GenBank/DDBJ databases">
        <title>Draft genome sequence of rust myrtle Austropuccinia psidii MF-1, a brazilian biotype.</title>
        <authorList>
            <person name="Quecine M.C."/>
            <person name="Pachon D.M.R."/>
            <person name="Bonatelli M.L."/>
            <person name="Correr F.H."/>
            <person name="Franceschini L.M."/>
            <person name="Leite T.F."/>
            <person name="Margarido G.R.A."/>
            <person name="Almeida C.A."/>
            <person name="Ferrarezi J.A."/>
            <person name="Labate C.A."/>
        </authorList>
    </citation>
    <scope>NUCLEOTIDE SEQUENCE</scope>
    <source>
        <strain evidence="1">MF-1</strain>
    </source>
</reference>
<dbReference type="InterPro" id="IPR036397">
    <property type="entry name" value="RNaseH_sf"/>
</dbReference>
<dbReference type="SUPFAM" id="SSF53098">
    <property type="entry name" value="Ribonuclease H-like"/>
    <property type="match status" value="1"/>
</dbReference>
<dbReference type="Proteomes" id="UP000765509">
    <property type="component" value="Unassembled WGS sequence"/>
</dbReference>
<proteinExistence type="predicted"/>
<keyword evidence="2" id="KW-1185">Reference proteome</keyword>
<dbReference type="Gene3D" id="3.30.420.10">
    <property type="entry name" value="Ribonuclease H-like superfamily/Ribonuclease H"/>
    <property type="match status" value="1"/>
</dbReference>
<organism evidence="1 2">
    <name type="scientific">Austropuccinia psidii MF-1</name>
    <dbReference type="NCBI Taxonomy" id="1389203"/>
    <lineage>
        <taxon>Eukaryota</taxon>
        <taxon>Fungi</taxon>
        <taxon>Dikarya</taxon>
        <taxon>Basidiomycota</taxon>
        <taxon>Pucciniomycotina</taxon>
        <taxon>Pucciniomycetes</taxon>
        <taxon>Pucciniales</taxon>
        <taxon>Sphaerophragmiaceae</taxon>
        <taxon>Austropuccinia</taxon>
    </lineage>
</organism>
<dbReference type="InterPro" id="IPR050951">
    <property type="entry name" value="Retrovirus_Pol_polyprotein"/>
</dbReference>
<dbReference type="EMBL" id="AVOT02048570">
    <property type="protein sequence ID" value="MBW0543790.1"/>
    <property type="molecule type" value="Genomic_DNA"/>
</dbReference>
<evidence type="ECO:0000313" key="2">
    <source>
        <dbReference type="Proteomes" id="UP000765509"/>
    </source>
</evidence>
<evidence type="ECO:0008006" key="3">
    <source>
        <dbReference type="Google" id="ProtNLM"/>
    </source>
</evidence>
<name>A0A9Q3ILP8_9BASI</name>
<protein>
    <recommendedName>
        <fullName evidence="3">Integrase catalytic domain-containing protein</fullName>
    </recommendedName>
</protein>
<dbReference type="PANTHER" id="PTHR37984:SF5">
    <property type="entry name" value="PROTEIN NYNRIN-LIKE"/>
    <property type="match status" value="1"/>
</dbReference>
<evidence type="ECO:0000313" key="1">
    <source>
        <dbReference type="EMBL" id="MBW0543790.1"/>
    </source>
</evidence>
<gene>
    <name evidence="1" type="ORF">O181_083505</name>
</gene>
<dbReference type="GO" id="GO:0003676">
    <property type="term" value="F:nucleic acid binding"/>
    <property type="evidence" value="ECO:0007669"/>
    <property type="project" value="InterPro"/>
</dbReference>
<dbReference type="PANTHER" id="PTHR37984">
    <property type="entry name" value="PROTEIN CBG26694"/>
    <property type="match status" value="1"/>
</dbReference>
<dbReference type="InterPro" id="IPR012337">
    <property type="entry name" value="RNaseH-like_sf"/>
</dbReference>
<dbReference type="AlphaFoldDB" id="A0A9Q3ILP8"/>